<dbReference type="KEGG" id="amr:AM1_1620"/>
<dbReference type="RefSeq" id="WP_012162164.1">
    <property type="nucleotide sequence ID" value="NC_009925.1"/>
</dbReference>
<sequence>MNWDGLFGCVRFAIAPAIPSGHRPQNLRGGMGNRSTASGLS</sequence>
<evidence type="ECO:0000313" key="2">
    <source>
        <dbReference type="EMBL" id="ABW26643.1"/>
    </source>
</evidence>
<dbReference type="AlphaFoldDB" id="B0CA56"/>
<organism evidence="2 3">
    <name type="scientific">Acaryochloris marina (strain MBIC 11017)</name>
    <dbReference type="NCBI Taxonomy" id="329726"/>
    <lineage>
        <taxon>Bacteria</taxon>
        <taxon>Bacillati</taxon>
        <taxon>Cyanobacteriota</taxon>
        <taxon>Cyanophyceae</taxon>
        <taxon>Acaryochloridales</taxon>
        <taxon>Acaryochloridaceae</taxon>
        <taxon>Acaryochloris</taxon>
    </lineage>
</organism>
<feature type="region of interest" description="Disordered" evidence="1">
    <location>
        <begin position="20"/>
        <end position="41"/>
    </location>
</feature>
<proteinExistence type="predicted"/>
<dbReference type="Proteomes" id="UP000000268">
    <property type="component" value="Chromosome"/>
</dbReference>
<name>B0CA56_ACAM1</name>
<protein>
    <submittedName>
        <fullName evidence="2">Uncharacterized protein</fullName>
    </submittedName>
</protein>
<reference evidence="2 3" key="1">
    <citation type="journal article" date="2008" name="Proc. Natl. Acad. Sci. U.S.A.">
        <title>Niche adaptation and genome expansion in the chlorophyll d-producing cyanobacterium Acaryochloris marina.</title>
        <authorList>
            <person name="Swingley W.D."/>
            <person name="Chen M."/>
            <person name="Cheung P.C."/>
            <person name="Conrad A.L."/>
            <person name="Dejesa L.C."/>
            <person name="Hao J."/>
            <person name="Honchak B.M."/>
            <person name="Karbach L.E."/>
            <person name="Kurdoglu A."/>
            <person name="Lahiri S."/>
            <person name="Mastrian S.D."/>
            <person name="Miyashita H."/>
            <person name="Page L."/>
            <person name="Ramakrishna P."/>
            <person name="Satoh S."/>
            <person name="Sattley W.M."/>
            <person name="Shimada Y."/>
            <person name="Taylor H.L."/>
            <person name="Tomo T."/>
            <person name="Tsuchiya T."/>
            <person name="Wang Z.T."/>
            <person name="Raymond J."/>
            <person name="Mimuro M."/>
            <person name="Blankenship R.E."/>
            <person name="Touchman J.W."/>
        </authorList>
    </citation>
    <scope>NUCLEOTIDE SEQUENCE [LARGE SCALE GENOMIC DNA]</scope>
    <source>
        <strain evidence="3">MBIC 11017</strain>
    </source>
</reference>
<accession>B0CA56</accession>
<dbReference type="STRING" id="329726.AM1_1620"/>
<dbReference type="HOGENOM" id="CLU_3264057_0_0_3"/>
<keyword evidence="3" id="KW-1185">Reference proteome</keyword>
<evidence type="ECO:0000256" key="1">
    <source>
        <dbReference type="SAM" id="MobiDB-lite"/>
    </source>
</evidence>
<gene>
    <name evidence="2" type="ordered locus">AM1_1620</name>
</gene>
<evidence type="ECO:0000313" key="3">
    <source>
        <dbReference type="Proteomes" id="UP000000268"/>
    </source>
</evidence>
<dbReference type="EMBL" id="CP000828">
    <property type="protein sequence ID" value="ABW26643.1"/>
    <property type="molecule type" value="Genomic_DNA"/>
</dbReference>